<keyword evidence="2" id="KW-1185">Reference proteome</keyword>
<dbReference type="Gene3D" id="2.40.50.90">
    <property type="match status" value="1"/>
</dbReference>
<comment type="caution">
    <text evidence="1">The sequence shown here is derived from an EMBL/GenBank/DDBJ whole genome shotgun (WGS) entry which is preliminary data.</text>
</comment>
<gene>
    <name evidence="1" type="ORF">MNOR_LOCUS26865</name>
</gene>
<sequence length="475" mass="53880">LTKTPMMAVECMLSEVKSSSQGEMQGDVFWDEDNKTWSSWTVEATFWFKKHTLNRSFTARIYSVIDDVVRMELLKKNSGGALMSINQQLISKGFAVGANEFLLSRQNHELRAIYTDNVASENSPIKMKVNPSIGSSKLSSISSSRDLRGYERKIRIKGPDTPLLMRFIAISRIGYTKAVRIDSSSVNSTALDLEPENKHDRMIVASFVSLNPSETCVTLRNTTLMPNQPGLLSLSLLLFCPVAELRVNKKGTEYIGALVGLGCHSDTSQAIYPDEDIEISFDIPFNNDDLELINKIRFTMNVALEEAEDITDKFLVVTQNKLRNMVLNLIGIENFKYNRNVRSQESESSHRPYQEPESFQRPYRWNQVPQEDILPPVSVELHETLYHEAFPLHFGIALQEDESAEAHIRKLKEDMVQLLQLEKQLSKRLAAPSEMINTNCPACKISLVTVFDLRLHLDSPLHTARVLILNGESYY</sequence>
<dbReference type="Proteomes" id="UP001497623">
    <property type="component" value="Unassembled WGS sequence"/>
</dbReference>
<evidence type="ECO:0000313" key="1">
    <source>
        <dbReference type="EMBL" id="CAL4131816.1"/>
    </source>
</evidence>
<evidence type="ECO:0008006" key="3">
    <source>
        <dbReference type="Google" id="ProtNLM"/>
    </source>
</evidence>
<dbReference type="AlphaFoldDB" id="A0AAV2RPY3"/>
<evidence type="ECO:0000313" key="2">
    <source>
        <dbReference type="Proteomes" id="UP001497623"/>
    </source>
</evidence>
<feature type="non-terminal residue" evidence="1">
    <location>
        <position position="1"/>
    </location>
</feature>
<dbReference type="InterPro" id="IPR035437">
    <property type="entry name" value="SNase_OB-fold_sf"/>
</dbReference>
<proteinExistence type="predicted"/>
<protein>
    <recommendedName>
        <fullName evidence="3">C2H2-type domain-containing protein</fullName>
    </recommendedName>
</protein>
<name>A0AAV2RPY3_MEGNR</name>
<accession>A0AAV2RPY3</accession>
<dbReference type="EMBL" id="CAXKWB010027420">
    <property type="protein sequence ID" value="CAL4131816.1"/>
    <property type="molecule type" value="Genomic_DNA"/>
</dbReference>
<organism evidence="1 2">
    <name type="scientific">Meganyctiphanes norvegica</name>
    <name type="common">Northern krill</name>
    <name type="synonym">Thysanopoda norvegica</name>
    <dbReference type="NCBI Taxonomy" id="48144"/>
    <lineage>
        <taxon>Eukaryota</taxon>
        <taxon>Metazoa</taxon>
        <taxon>Ecdysozoa</taxon>
        <taxon>Arthropoda</taxon>
        <taxon>Crustacea</taxon>
        <taxon>Multicrustacea</taxon>
        <taxon>Malacostraca</taxon>
        <taxon>Eumalacostraca</taxon>
        <taxon>Eucarida</taxon>
        <taxon>Euphausiacea</taxon>
        <taxon>Euphausiidae</taxon>
        <taxon>Meganyctiphanes</taxon>
    </lineage>
</organism>
<reference evidence="1 2" key="1">
    <citation type="submission" date="2024-05" db="EMBL/GenBank/DDBJ databases">
        <authorList>
            <person name="Wallberg A."/>
        </authorList>
    </citation>
    <scope>NUCLEOTIDE SEQUENCE [LARGE SCALE GENOMIC DNA]</scope>
</reference>